<dbReference type="GO" id="GO:0031956">
    <property type="term" value="F:medium-chain fatty acid-CoA ligase activity"/>
    <property type="evidence" value="ECO:0007669"/>
    <property type="project" value="TreeGrafter"/>
</dbReference>
<dbReference type="InterPro" id="IPR045851">
    <property type="entry name" value="AMP-bd_C_sf"/>
</dbReference>
<accession>A0A6J6JFW3</accession>
<organism evidence="5">
    <name type="scientific">freshwater metagenome</name>
    <dbReference type="NCBI Taxonomy" id="449393"/>
    <lineage>
        <taxon>unclassified sequences</taxon>
        <taxon>metagenomes</taxon>
        <taxon>ecological metagenomes</taxon>
    </lineage>
</organism>
<dbReference type="InterPro" id="IPR000873">
    <property type="entry name" value="AMP-dep_synth/lig_dom"/>
</dbReference>
<dbReference type="InterPro" id="IPR042099">
    <property type="entry name" value="ANL_N_sf"/>
</dbReference>
<dbReference type="PANTHER" id="PTHR43201:SF5">
    <property type="entry name" value="MEDIUM-CHAIN ACYL-COA LIGASE ACSF2, MITOCHONDRIAL"/>
    <property type="match status" value="1"/>
</dbReference>
<dbReference type="Pfam" id="PF13193">
    <property type="entry name" value="AMP-binding_C"/>
    <property type="match status" value="1"/>
</dbReference>
<reference evidence="5" key="1">
    <citation type="submission" date="2020-05" db="EMBL/GenBank/DDBJ databases">
        <authorList>
            <person name="Chiriac C."/>
            <person name="Salcher M."/>
            <person name="Ghai R."/>
            <person name="Kavagutti S V."/>
        </authorList>
    </citation>
    <scope>NUCLEOTIDE SEQUENCE</scope>
</reference>
<comment type="similarity">
    <text evidence="1">Belongs to the ATP-dependent AMP-binding enzyme family.</text>
</comment>
<dbReference type="Gene3D" id="3.40.50.12780">
    <property type="entry name" value="N-terminal domain of ligase-like"/>
    <property type="match status" value="1"/>
</dbReference>
<dbReference type="FunFam" id="3.30.300.30:FF:000008">
    <property type="entry name" value="2,3-dihydroxybenzoate-AMP ligase"/>
    <property type="match status" value="1"/>
</dbReference>
<gene>
    <name evidence="5" type="ORF">UFOPK1960_00909</name>
</gene>
<proteinExistence type="inferred from homology"/>
<dbReference type="SUPFAM" id="SSF56801">
    <property type="entry name" value="Acetyl-CoA synthetase-like"/>
    <property type="match status" value="1"/>
</dbReference>
<sequence>MIPVPMFDVPTVLKIVNREKITALPGPPTLYLSILNHPERNNFDLSSLRLAVTGSAAVPVEMIRRMRQELTFTVILTAYGLTESTGTITMCRADDDPLTISTTSGRAISDVEVRVVDQNNLEVARGMAGEIICRGYNVMPGYYENPEATAQAIDEDGFLHTGDIGIMDADGYLAITDRIKDMFIVGGFNAYPAEIENALLTHPSVAQVAVVGQPDERLGEVGHAFVVLRTEQTVSEQELIEWSRQCMANYKVPRHVTFVDLLPLNASGKVLKYELRARTLG</sequence>
<dbReference type="AlphaFoldDB" id="A0A6J6JFW3"/>
<evidence type="ECO:0000259" key="4">
    <source>
        <dbReference type="Pfam" id="PF13193"/>
    </source>
</evidence>
<dbReference type="PANTHER" id="PTHR43201">
    <property type="entry name" value="ACYL-COA SYNTHETASE"/>
    <property type="match status" value="1"/>
</dbReference>
<dbReference type="InterPro" id="IPR025110">
    <property type="entry name" value="AMP-bd_C"/>
</dbReference>
<evidence type="ECO:0000256" key="1">
    <source>
        <dbReference type="ARBA" id="ARBA00006432"/>
    </source>
</evidence>
<feature type="domain" description="AMP-dependent synthetase/ligase" evidence="3">
    <location>
        <begin position="5"/>
        <end position="143"/>
    </location>
</feature>
<keyword evidence="2" id="KW-0436">Ligase</keyword>
<feature type="domain" description="AMP-binding enzyme C-terminal" evidence="4">
    <location>
        <begin position="194"/>
        <end position="269"/>
    </location>
</feature>
<dbReference type="GO" id="GO:0006631">
    <property type="term" value="P:fatty acid metabolic process"/>
    <property type="evidence" value="ECO:0007669"/>
    <property type="project" value="TreeGrafter"/>
</dbReference>
<name>A0A6J6JFW3_9ZZZZ</name>
<dbReference type="EMBL" id="CAEZVL010000137">
    <property type="protein sequence ID" value="CAB4634819.1"/>
    <property type="molecule type" value="Genomic_DNA"/>
</dbReference>
<protein>
    <submittedName>
        <fullName evidence="5">Unannotated protein</fullName>
    </submittedName>
</protein>
<evidence type="ECO:0000256" key="2">
    <source>
        <dbReference type="ARBA" id="ARBA00022598"/>
    </source>
</evidence>
<dbReference type="Pfam" id="PF00501">
    <property type="entry name" value="AMP-binding"/>
    <property type="match status" value="1"/>
</dbReference>
<dbReference type="Gene3D" id="3.30.300.30">
    <property type="match status" value="1"/>
</dbReference>
<evidence type="ECO:0000259" key="3">
    <source>
        <dbReference type="Pfam" id="PF00501"/>
    </source>
</evidence>
<evidence type="ECO:0000313" key="5">
    <source>
        <dbReference type="EMBL" id="CAB4634819.1"/>
    </source>
</evidence>